<organism evidence="7 8">
    <name type="scientific">Gallibacterium salpingitidis</name>
    <dbReference type="NCBI Taxonomy" id="505341"/>
    <lineage>
        <taxon>Bacteria</taxon>
        <taxon>Pseudomonadati</taxon>
        <taxon>Pseudomonadota</taxon>
        <taxon>Gammaproteobacteria</taxon>
        <taxon>Pasteurellales</taxon>
        <taxon>Pasteurellaceae</taxon>
        <taxon>Gallibacterium</taxon>
    </lineage>
</organism>
<dbReference type="PANTHER" id="PTHR42852:SF6">
    <property type="entry name" value="THIOL:DISULFIDE INTERCHANGE PROTEIN DSBE"/>
    <property type="match status" value="1"/>
</dbReference>
<dbReference type="SUPFAM" id="SSF52833">
    <property type="entry name" value="Thioredoxin-like"/>
    <property type="match status" value="1"/>
</dbReference>
<evidence type="ECO:0000256" key="3">
    <source>
        <dbReference type="ARBA" id="ARBA00023157"/>
    </source>
</evidence>
<keyword evidence="8" id="KW-1185">Reference proteome</keyword>
<comment type="subcellular location">
    <subcellularLocation>
        <location evidence="1">Cell envelope</location>
    </subcellularLocation>
</comment>
<gene>
    <name evidence="7" type="ORF">QS62_03270</name>
</gene>
<dbReference type="PANTHER" id="PTHR42852">
    <property type="entry name" value="THIOL:DISULFIDE INTERCHANGE PROTEIN DSBE"/>
    <property type="match status" value="1"/>
</dbReference>
<dbReference type="RefSeq" id="WP_066105836.1">
    <property type="nucleotide sequence ID" value="NZ_JTJL01000012.1"/>
</dbReference>
<sequence length="181" mass="21238">MKRWLLFIPLIIIFIFAVMLFLSLNQDPLQKMKDHLNKPLPAFTLSDLQEQNRILHNNDFPQGEVYLINIWGSWCQFCQQEFPLLHKITQQYHVPIIGIDYLDKRENALQTLQQLGNPFKLNTYDSQGMFAAELGINGAPYTFIIDKQGIMRYFFDGGAINETIWQTEMLPLIKKLQMENK</sequence>
<dbReference type="GO" id="GO:0016209">
    <property type="term" value="F:antioxidant activity"/>
    <property type="evidence" value="ECO:0007669"/>
    <property type="project" value="InterPro"/>
</dbReference>
<keyword evidence="3" id="KW-1015">Disulfide bond</keyword>
<dbReference type="GO" id="GO:0015036">
    <property type="term" value="F:disulfide oxidoreductase activity"/>
    <property type="evidence" value="ECO:0007669"/>
    <property type="project" value="InterPro"/>
</dbReference>
<dbReference type="Gene3D" id="3.40.30.10">
    <property type="entry name" value="Glutaredoxin"/>
    <property type="match status" value="1"/>
</dbReference>
<evidence type="ECO:0000256" key="5">
    <source>
        <dbReference type="SAM" id="Phobius"/>
    </source>
</evidence>
<dbReference type="InterPro" id="IPR013766">
    <property type="entry name" value="Thioredoxin_domain"/>
</dbReference>
<reference evidence="7 8" key="1">
    <citation type="submission" date="2014-11" db="EMBL/GenBank/DDBJ databases">
        <title>Pan-genome of Gallibacterium spp.</title>
        <authorList>
            <person name="Kudirkiene E."/>
            <person name="Bojesen A.M."/>
        </authorList>
    </citation>
    <scope>NUCLEOTIDE SEQUENCE [LARGE SCALE GENOMIC DNA]</scope>
    <source>
        <strain evidence="7 8">F150</strain>
    </source>
</reference>
<protein>
    <submittedName>
        <fullName evidence="7">Thiol-disulfide oxidoreductase</fullName>
    </submittedName>
</protein>
<dbReference type="EMBL" id="JTJL01000012">
    <property type="protein sequence ID" value="OBW95402.1"/>
    <property type="molecule type" value="Genomic_DNA"/>
</dbReference>
<feature type="transmembrane region" description="Helical" evidence="5">
    <location>
        <begin position="6"/>
        <end position="24"/>
    </location>
</feature>
<evidence type="ECO:0000256" key="4">
    <source>
        <dbReference type="ARBA" id="ARBA00023284"/>
    </source>
</evidence>
<dbReference type="GO" id="GO:0017004">
    <property type="term" value="P:cytochrome complex assembly"/>
    <property type="evidence" value="ECO:0007669"/>
    <property type="project" value="UniProtKB-KW"/>
</dbReference>
<keyword evidence="5" id="KW-1133">Transmembrane helix</keyword>
<keyword evidence="5" id="KW-0472">Membrane</keyword>
<keyword evidence="4" id="KW-0676">Redox-active center</keyword>
<dbReference type="PROSITE" id="PS51352">
    <property type="entry name" value="THIOREDOXIN_2"/>
    <property type="match status" value="1"/>
</dbReference>
<dbReference type="PATRIC" id="fig|505341.3.peg.662"/>
<proteinExistence type="predicted"/>
<keyword evidence="5" id="KW-0812">Transmembrane</keyword>
<dbReference type="GO" id="GO:0030288">
    <property type="term" value="C:outer membrane-bounded periplasmic space"/>
    <property type="evidence" value="ECO:0007669"/>
    <property type="project" value="InterPro"/>
</dbReference>
<dbReference type="STRING" id="505341.QV08_04470"/>
<dbReference type="InterPro" id="IPR050553">
    <property type="entry name" value="Thioredoxin_ResA/DsbE_sf"/>
</dbReference>
<dbReference type="NCBIfam" id="TIGR00385">
    <property type="entry name" value="dsbE"/>
    <property type="match status" value="1"/>
</dbReference>
<dbReference type="OrthoDB" id="9799347at2"/>
<dbReference type="InterPro" id="IPR000866">
    <property type="entry name" value="AhpC/TSA"/>
</dbReference>
<evidence type="ECO:0000259" key="6">
    <source>
        <dbReference type="PROSITE" id="PS51352"/>
    </source>
</evidence>
<dbReference type="InterPro" id="IPR036249">
    <property type="entry name" value="Thioredoxin-like_sf"/>
</dbReference>
<evidence type="ECO:0000313" key="7">
    <source>
        <dbReference type="EMBL" id="OBW95402.1"/>
    </source>
</evidence>
<evidence type="ECO:0000256" key="1">
    <source>
        <dbReference type="ARBA" id="ARBA00004196"/>
    </source>
</evidence>
<dbReference type="Pfam" id="PF00578">
    <property type="entry name" value="AhpC-TSA"/>
    <property type="match status" value="1"/>
</dbReference>
<dbReference type="InterPro" id="IPR004799">
    <property type="entry name" value="Periplasmic_diS_OxRdtase_DsbE"/>
</dbReference>
<feature type="domain" description="Thioredoxin" evidence="6">
    <location>
        <begin position="34"/>
        <end position="178"/>
    </location>
</feature>
<dbReference type="Proteomes" id="UP000092649">
    <property type="component" value="Unassembled WGS sequence"/>
</dbReference>
<name>A0A1A7Q0U3_9PAST</name>
<evidence type="ECO:0000313" key="8">
    <source>
        <dbReference type="Proteomes" id="UP000092649"/>
    </source>
</evidence>
<keyword evidence="2" id="KW-0201">Cytochrome c-type biogenesis</keyword>
<evidence type="ECO:0000256" key="2">
    <source>
        <dbReference type="ARBA" id="ARBA00022748"/>
    </source>
</evidence>
<accession>A0A1A7Q0U3</accession>
<comment type="caution">
    <text evidence="7">The sequence shown here is derived from an EMBL/GenBank/DDBJ whole genome shotgun (WGS) entry which is preliminary data.</text>
</comment>
<dbReference type="AlphaFoldDB" id="A0A1A7Q0U3"/>